<comment type="caution">
    <text evidence="1">The sequence shown here is derived from an EMBL/GenBank/DDBJ whole genome shotgun (WGS) entry which is preliminary data.</text>
</comment>
<reference evidence="1" key="1">
    <citation type="submission" date="2021-06" db="EMBL/GenBank/DDBJ databases">
        <authorList>
            <person name="Kallberg Y."/>
            <person name="Tangrot J."/>
            <person name="Rosling A."/>
        </authorList>
    </citation>
    <scope>NUCLEOTIDE SEQUENCE</scope>
    <source>
        <strain evidence="1">MA461A</strain>
    </source>
</reference>
<evidence type="ECO:0000313" key="2">
    <source>
        <dbReference type="Proteomes" id="UP000789920"/>
    </source>
</evidence>
<proteinExistence type="predicted"/>
<evidence type="ECO:0000313" key="1">
    <source>
        <dbReference type="EMBL" id="CAG8762147.1"/>
    </source>
</evidence>
<gene>
    <name evidence="1" type="ORF">RPERSI_LOCUS15352</name>
</gene>
<name>A0ACA9QQF4_9GLOM</name>
<sequence length="301" mass="34962">HEIDERASDYFAVLLMASKNKNIWKPSGRLLTYIKSSKRTQKYKKVELKKAAQNIWSITTYLAPALMTSTFESSMESIEIESIEVELIGMESAEIELIEVELTADLFAKIDLDERTKMRLVIEKLERTLKKDDNQIDKGIKGDYKAQCIGAWAQNGENFQKRTVSHFEQIMSYLRSYKFSMNPKILKNYVENEVFLSLGIERKKTICEKTAWRWLKKLGWYCKEWKKDIYELEPVLVEYDDKDLSKLVEKDISPEQKQHCVITHDKTILNANDDKKQDGGPKVNTKYVQKGRAGASIAVRN</sequence>
<organism evidence="1 2">
    <name type="scientific">Racocetra persica</name>
    <dbReference type="NCBI Taxonomy" id="160502"/>
    <lineage>
        <taxon>Eukaryota</taxon>
        <taxon>Fungi</taxon>
        <taxon>Fungi incertae sedis</taxon>
        <taxon>Mucoromycota</taxon>
        <taxon>Glomeromycotina</taxon>
        <taxon>Glomeromycetes</taxon>
        <taxon>Diversisporales</taxon>
        <taxon>Gigasporaceae</taxon>
        <taxon>Racocetra</taxon>
    </lineage>
</organism>
<keyword evidence="2" id="KW-1185">Reference proteome</keyword>
<protein>
    <submittedName>
        <fullName evidence="1">26002_t:CDS:1</fullName>
    </submittedName>
</protein>
<feature type="non-terminal residue" evidence="1">
    <location>
        <position position="1"/>
    </location>
</feature>
<dbReference type="Proteomes" id="UP000789920">
    <property type="component" value="Unassembled WGS sequence"/>
</dbReference>
<accession>A0ACA9QQF4</accession>
<dbReference type="EMBL" id="CAJVQC010036797">
    <property type="protein sequence ID" value="CAG8762147.1"/>
    <property type="molecule type" value="Genomic_DNA"/>
</dbReference>